<proteinExistence type="predicted"/>
<comment type="caution">
    <text evidence="2">The sequence shown here is derived from an EMBL/GenBank/DDBJ whole genome shotgun (WGS) entry which is preliminary data.</text>
</comment>
<evidence type="ECO:0000313" key="3">
    <source>
        <dbReference type="Proteomes" id="UP001490365"/>
    </source>
</evidence>
<dbReference type="PANTHER" id="PTHR40111:SF1">
    <property type="entry name" value="CEPHALOSPORIN-C DEACETYLASE"/>
    <property type="match status" value="1"/>
</dbReference>
<organism evidence="2 3">
    <name type="scientific">Streptomyces sp. 900105755</name>
    <dbReference type="NCBI Taxonomy" id="3154389"/>
    <lineage>
        <taxon>Bacteria</taxon>
        <taxon>Bacillati</taxon>
        <taxon>Actinomycetota</taxon>
        <taxon>Actinomycetes</taxon>
        <taxon>Kitasatosporales</taxon>
        <taxon>Streptomycetaceae</taxon>
        <taxon>Streptomyces</taxon>
    </lineage>
</organism>
<dbReference type="InterPro" id="IPR008391">
    <property type="entry name" value="AXE1_dom"/>
</dbReference>
<dbReference type="InterPro" id="IPR029058">
    <property type="entry name" value="AB_hydrolase_fold"/>
</dbReference>
<dbReference type="Proteomes" id="UP001490365">
    <property type="component" value="Unassembled WGS sequence"/>
</dbReference>
<evidence type="ECO:0000313" key="2">
    <source>
        <dbReference type="EMBL" id="MER6273879.1"/>
    </source>
</evidence>
<dbReference type="EMBL" id="JBEOZM010000037">
    <property type="protein sequence ID" value="MER6273879.1"/>
    <property type="molecule type" value="Genomic_DNA"/>
</dbReference>
<gene>
    <name evidence="2" type="ORF">ABT211_42495</name>
</gene>
<sequence length="345" mass="36883">MLTEQDVPELFAYRSAYREPEDFDTFWKGTLAETRAEREPDLELTAVPTGLETVDVFDAELPGFGGHPVRAWLRMPRHRRGPLPAVVQFHGYGSGRGTPLDDLLWASAGYAHLLVDARGQGGAWAGGGATPDPVGSGPAHPGFLTRGIEDKSTYVYRRVFTDAVRAVDALRARTDLVDPGRVALVGPSQGGGIALAVAGLVPGLAAAHFQAPFLCDIRQATRLTSAEPYAEIIGYLAARRDRVEQTFATLGYFDGLAFARRANAPAWFSAGLRDEVCPPVTAIAAYHAYAGPKELRLWEFNGHDAGGPDDLAVALGAFGALLKTSSHPAVLPSPAPTASSRKKER</sequence>
<accession>A0ABV1TV19</accession>
<dbReference type="Gene3D" id="3.40.50.1820">
    <property type="entry name" value="alpha/beta hydrolase"/>
    <property type="match status" value="1"/>
</dbReference>
<feature type="domain" description="Acetyl xylan esterase" evidence="1">
    <location>
        <begin position="8"/>
        <end position="307"/>
    </location>
</feature>
<dbReference type="InterPro" id="IPR039069">
    <property type="entry name" value="CE7"/>
</dbReference>
<name>A0ABV1TV19_9ACTN</name>
<dbReference type="PANTHER" id="PTHR40111">
    <property type="entry name" value="CEPHALOSPORIN-C DEACETYLASE"/>
    <property type="match status" value="1"/>
</dbReference>
<keyword evidence="3" id="KW-1185">Reference proteome</keyword>
<evidence type="ECO:0000259" key="1">
    <source>
        <dbReference type="Pfam" id="PF05448"/>
    </source>
</evidence>
<protein>
    <submittedName>
        <fullName evidence="2">Acetylxylan esterase</fullName>
    </submittedName>
</protein>
<dbReference type="Pfam" id="PF05448">
    <property type="entry name" value="AXE1"/>
    <property type="match status" value="1"/>
</dbReference>
<reference evidence="2 3" key="1">
    <citation type="submission" date="2024-06" db="EMBL/GenBank/DDBJ databases">
        <title>The Natural Products Discovery Center: Release of the First 8490 Sequenced Strains for Exploring Actinobacteria Biosynthetic Diversity.</title>
        <authorList>
            <person name="Kalkreuter E."/>
            <person name="Kautsar S.A."/>
            <person name="Yang D."/>
            <person name="Bader C.D."/>
            <person name="Teijaro C.N."/>
            <person name="Fluegel L."/>
            <person name="Davis C.M."/>
            <person name="Simpson J.R."/>
            <person name="Lauterbach L."/>
            <person name="Steele A.D."/>
            <person name="Gui C."/>
            <person name="Meng S."/>
            <person name="Li G."/>
            <person name="Viehrig K."/>
            <person name="Ye F."/>
            <person name="Su P."/>
            <person name="Kiefer A.F."/>
            <person name="Nichols A."/>
            <person name="Cepeda A.J."/>
            <person name="Yan W."/>
            <person name="Fan B."/>
            <person name="Jiang Y."/>
            <person name="Adhikari A."/>
            <person name="Zheng C.-J."/>
            <person name="Schuster L."/>
            <person name="Cowan T.M."/>
            <person name="Smanski M.J."/>
            <person name="Chevrette M.G."/>
            <person name="De Carvalho L.P.S."/>
            <person name="Shen B."/>
        </authorList>
    </citation>
    <scope>NUCLEOTIDE SEQUENCE [LARGE SCALE GENOMIC DNA]</scope>
    <source>
        <strain evidence="2 3">NPDC001694</strain>
    </source>
</reference>
<dbReference type="SUPFAM" id="SSF53474">
    <property type="entry name" value="alpha/beta-Hydrolases"/>
    <property type="match status" value="1"/>
</dbReference>
<dbReference type="RefSeq" id="WP_351962112.1">
    <property type="nucleotide sequence ID" value="NZ_JBEOZM010000037.1"/>
</dbReference>